<protein>
    <submittedName>
        <fullName evidence="1">Uncharacterized protein</fullName>
    </submittedName>
</protein>
<dbReference type="AlphaFoldDB" id="A0AAX3AM06"/>
<dbReference type="Proteomes" id="UP000830542">
    <property type="component" value="Chromosome"/>
</dbReference>
<dbReference type="EMBL" id="CP095005">
    <property type="protein sequence ID" value="UOO95179.1"/>
    <property type="molecule type" value="Genomic_DNA"/>
</dbReference>
<keyword evidence="2" id="KW-1185">Reference proteome</keyword>
<gene>
    <name evidence="1" type="ORF">MUK72_00290</name>
</gene>
<name>A0AAX3AM06_HALDO</name>
<proteinExistence type="predicted"/>
<organism evidence="1 2">
    <name type="scientific">Halococcus dombrowskii</name>
    <dbReference type="NCBI Taxonomy" id="179637"/>
    <lineage>
        <taxon>Archaea</taxon>
        <taxon>Methanobacteriati</taxon>
        <taxon>Methanobacteriota</taxon>
        <taxon>Stenosarchaea group</taxon>
        <taxon>Halobacteria</taxon>
        <taxon>Halobacteriales</taxon>
        <taxon>Halococcaceae</taxon>
        <taxon>Halococcus</taxon>
    </lineage>
</organism>
<evidence type="ECO:0000313" key="2">
    <source>
        <dbReference type="Proteomes" id="UP000830542"/>
    </source>
</evidence>
<evidence type="ECO:0000313" key="1">
    <source>
        <dbReference type="EMBL" id="UOO95179.1"/>
    </source>
</evidence>
<accession>A0AAX3AM06</accession>
<sequence>MSAEIFLRHGPTFRVDYDVETVGYSVVGENRINQEIRFPGTGFTEQSDVTMLERRRYGDRCVTDLSIVGFRLPDNESSFAVGFKSIIGWLAYRSPFTRDHVECTTSLGCQRLPT</sequence>
<reference evidence="1" key="1">
    <citation type="submission" date="2022-04" db="EMBL/GenBank/DDBJ databases">
        <title>Sequencing and genomic assembly of Halococcus dombrowskii.</title>
        <authorList>
            <person name="Lim S.W."/>
            <person name="MacLea K.S."/>
        </authorList>
    </citation>
    <scope>NUCLEOTIDE SEQUENCE</scope>
    <source>
        <strain evidence="1">H4</strain>
    </source>
</reference>
<dbReference type="KEGG" id="hdo:MUK72_00290"/>